<proteinExistence type="predicted"/>
<comment type="caution">
    <text evidence="1">The sequence shown here is derived from an EMBL/GenBank/DDBJ whole genome shotgun (WGS) entry which is preliminary data.</text>
</comment>
<gene>
    <name evidence="1" type="ORF">A3D03_04890</name>
</gene>
<dbReference type="Gene3D" id="3.40.50.150">
    <property type="entry name" value="Vaccinia Virus protein VP39"/>
    <property type="match status" value="1"/>
</dbReference>
<reference evidence="1 2" key="1">
    <citation type="journal article" date="2016" name="Nat. Commun.">
        <title>Thousands of microbial genomes shed light on interconnected biogeochemical processes in an aquifer system.</title>
        <authorList>
            <person name="Anantharaman K."/>
            <person name="Brown C.T."/>
            <person name="Hug L.A."/>
            <person name="Sharon I."/>
            <person name="Castelle C.J."/>
            <person name="Probst A.J."/>
            <person name="Thomas B.C."/>
            <person name="Singh A."/>
            <person name="Wilkins M.J."/>
            <person name="Karaoz U."/>
            <person name="Brodie E.L."/>
            <person name="Williams K.H."/>
            <person name="Hubbard S.S."/>
            <person name="Banfield J.F."/>
        </authorList>
    </citation>
    <scope>NUCLEOTIDE SEQUENCE [LARGE SCALE GENOMIC DNA]</scope>
</reference>
<evidence type="ECO:0008006" key="3">
    <source>
        <dbReference type="Google" id="ProtNLM"/>
    </source>
</evidence>
<protein>
    <recommendedName>
        <fullName evidence="3">Methyltransferase type 11 domain-containing protein</fullName>
    </recommendedName>
</protein>
<dbReference type="Proteomes" id="UP000177092">
    <property type="component" value="Unassembled WGS sequence"/>
</dbReference>
<dbReference type="SUPFAM" id="SSF53335">
    <property type="entry name" value="S-adenosyl-L-methionine-dependent methyltransferases"/>
    <property type="match status" value="1"/>
</dbReference>
<sequence length="297" mass="34428">MRIIQCAICETNKYSEILFPETTDFSKIDKDIFSARRIPDRVHYRLLRCEKCGLIFSSPILSEKAIRKLYRESRLTYEQEIVSLKETYGSYLKKTLQHSVKNPKLLEIGGGNGFFLEKAKEMGLTKVYGVEPSQDGVNQARSDIKKNMIVDFFPSQKIKKSSFDIICIFQTLDHIIDPNSFLEECRKALRKNGLVLCIHHNTDGLSVKLLREKSPIFDIEHIFLFNKDNLSKIFTRNGFKTVEVFDVKNTFPLRYWIRMFPLPLKIKTNLINLLKFIRLDNIPITLSAGNIGIIARK</sequence>
<dbReference type="STRING" id="1798384.A3D03_04890"/>
<name>A0A1F6A9H8_9BACT</name>
<dbReference type="EMBL" id="MFJN01000026">
    <property type="protein sequence ID" value="OGG21226.1"/>
    <property type="molecule type" value="Genomic_DNA"/>
</dbReference>
<dbReference type="Pfam" id="PF13489">
    <property type="entry name" value="Methyltransf_23"/>
    <property type="match status" value="1"/>
</dbReference>
<dbReference type="InterPro" id="IPR029063">
    <property type="entry name" value="SAM-dependent_MTases_sf"/>
</dbReference>
<dbReference type="AlphaFoldDB" id="A0A1F6A9H8"/>
<evidence type="ECO:0000313" key="1">
    <source>
        <dbReference type="EMBL" id="OGG21226.1"/>
    </source>
</evidence>
<dbReference type="CDD" id="cd02440">
    <property type="entry name" value="AdoMet_MTases"/>
    <property type="match status" value="1"/>
</dbReference>
<accession>A0A1F6A9H8</accession>
<dbReference type="PANTHER" id="PTHR43861:SF6">
    <property type="entry name" value="METHYLTRANSFERASE TYPE 11"/>
    <property type="match status" value="1"/>
</dbReference>
<organism evidence="1 2">
    <name type="scientific">Candidatus Gottesmanbacteria bacterium RIFCSPHIGHO2_02_FULL_40_13</name>
    <dbReference type="NCBI Taxonomy" id="1798384"/>
    <lineage>
        <taxon>Bacteria</taxon>
        <taxon>Candidatus Gottesmaniibacteriota</taxon>
    </lineage>
</organism>
<dbReference type="PANTHER" id="PTHR43861">
    <property type="entry name" value="TRANS-ACONITATE 2-METHYLTRANSFERASE-RELATED"/>
    <property type="match status" value="1"/>
</dbReference>
<evidence type="ECO:0000313" key="2">
    <source>
        <dbReference type="Proteomes" id="UP000177092"/>
    </source>
</evidence>